<dbReference type="PANTHER" id="PTHR24185:SF1">
    <property type="entry name" value="CALCIUM-INDEPENDENT PHOSPHOLIPASE A2-GAMMA"/>
    <property type="match status" value="1"/>
</dbReference>
<feature type="domain" description="PNPLA" evidence="6">
    <location>
        <begin position="1414"/>
        <end position="1654"/>
    </location>
</feature>
<reference evidence="7 8" key="1">
    <citation type="submission" date="2020-05" db="EMBL/GenBank/DDBJ databases">
        <title>Identification and distribution of gene clusters putatively required for synthesis of sphingolipid metabolism inhibitors in phylogenetically diverse species of the filamentous fungus Fusarium.</title>
        <authorList>
            <person name="Kim H.-S."/>
            <person name="Busman M."/>
            <person name="Brown D.W."/>
            <person name="Divon H."/>
            <person name="Uhlig S."/>
            <person name="Proctor R.H."/>
        </authorList>
    </citation>
    <scope>NUCLEOTIDE SEQUENCE [LARGE SCALE GENOMIC DNA]</scope>
    <source>
        <strain evidence="7 8">NRRL 66235</strain>
    </source>
</reference>
<feature type="region of interest" description="Disordered" evidence="5">
    <location>
        <begin position="53"/>
        <end position="103"/>
    </location>
</feature>
<dbReference type="Gene3D" id="3.40.50.300">
    <property type="entry name" value="P-loop containing nucleotide triphosphate hydrolases"/>
    <property type="match status" value="1"/>
</dbReference>
<feature type="short sequence motif" description="GXSXG" evidence="4">
    <location>
        <begin position="1487"/>
        <end position="1491"/>
    </location>
</feature>
<sequence>MPLQSKRTVKVHEIPAGTSEKEYLDFVEHLCTKPQKPSKSHFSMVTKHFKRKSRVLAGASTSASTDEVGEEAKSEDESELTRPPSNLKGKGEQAAPLLNDSQPTANGWKETTLCLQNGLPVGTISFESETLKNEALARHGKDKKSCWKDWVVEDNFKEVTILYDGPTAKFDICAVHGLGGNAIDTWTADHGKMWLRDLLPEHPNFENSRIMTFGYDSDLTDRSTVMELENWVDTLLRSLNEAMPQLYPTSNYENITLSQCGIVFLATPHRGSTKADWSNFLVATAHTIGGVRPKTVRILQAFNTASVYDTASFFKLIPCPPFQCFAEGLKMRVRGTNQHIVTQASATLGTRQAHMIMDVDHSSICKFESRLGPFTAISKALWELLNNVTTGGLQQPNAGHLRRMFGQPRFLAHAYPPDRGFWWEGNELNGIQHQLTSTKSFFGRSVELTTLESSLAGDRTRPSLTVVKGIGGIGYKSKTELLLQFAATQKDRRNVFFLGSQDGETIDSVLSKLSTRIGFDMIEDPGENQEWWRNTPVAERIQIFFTWLGDTCNKDSLFIIDDIEAFGYSKIPVILRYPARHTLISTRDSNLKRVDRVFRELRLSPLGHDDTVRILQSTLESLSADPAIWNDLGTIARTIQGHPLAARNAIPFAIEYLATYESPSAEFSKLFEIQDPEERRVFLKFSFEGRSLWDAFDTSLERLEQQENPQNATSLLQILPFLSRDNGYVDDFLKMDKRLPLDCEIELPDMAVLKSGYTVMSSWLSKLRGVSFYLQNGSSNHAKALDIHPLMLQYMLLRLDERTRMDLIRQVLQMCHALVDSQNEREAQIKPHVLHCVQVCRGLGILLNSLGLPENTISWVEALHGIQVEEGEDPFRDPIDLSSAAVDEFVKSCVEIILENGVPYFEVATVSQPEIELNQLSSIANECSMAEERLAVFLQAFPSINIEIIGEEIVDRLMNIATQSILPLLSCLTDADIKDWLLPKNHEEYVELESYLFSLFEFLYNVIAILGNEHPLLPLSLPQRILNIAPHGTGNDSMVALQRIAGILKQSKDNGEDLPECKPLSPGTKTDERSHVMLGYFLSLPNMYWPEALTTWQLLLSKSPSQMEYLAAISFCKQSRLVLLERPAFLTLDTMVLEGLLHSRQKHHDQAAKTLEATRVEVVSQYGPCSMQVGIVTAELANCHNILRREALAESILRSTLQARTDSNLSTRRDGVYLRLALADSLIGRARYQEAVPVLESVIDNPGIPATFRMMSALRLARSQRRMLCVPVKAFKQNSPLWTGLTLLGNVPEGLVMEYVEEIGCSISQLPKEQLGESNTTQLIQAVNSALRRSRSLPDSPCLEWYTNLQQEYLARTAKATKVNKGKEKNIDLQTKDKDDIGTPISSKASPRLPIPADVAMSEDEDPWSERLVLSFDGGGVTALSSLLILKSLMKQIRKLEIEHDDGPAFSSGSYPWMDPSTIPTVRYLSDAVEEYLPCHYFDYVAGSSTGGLNAIMLGRLQMSVDQTLNHFEEFCNSVFGHPNAFHNVSTRFLPIPKYSSARARDAFQRIIMGSHVVSNKDSKEKKEFARYEAFTSQDSHTRTMVVSLCSPLDTRMPRIWKSFLSAEIRDGATIWEVALATSANPLYFDAVEISSVVHTTGDLVAINPSFMVLEEVFSQHTKPPTVFVSLGTGSDVDREPRISTRSRYYPNRTDSHTPLHHPRTYDTRAETQRWLSLAEYLGLKQAYRLNVEDNLDGMPDDNWSPARTGRVTIGHITEATEDYLTVNAVKDKIDKIAKEAVRIRRARAKTERWEAFATDIYYICPFCLDRVRFELRAHLREHLQYRHLNRRMSDSEFQAALDQGRRYKGKDAKSV</sequence>
<dbReference type="GO" id="GO:0016042">
    <property type="term" value="P:lipid catabolic process"/>
    <property type="evidence" value="ECO:0007669"/>
    <property type="project" value="UniProtKB-KW"/>
</dbReference>
<dbReference type="Gene3D" id="3.40.1090.10">
    <property type="entry name" value="Cytosolic phospholipase A2 catalytic domain"/>
    <property type="match status" value="1"/>
</dbReference>
<dbReference type="InterPro" id="IPR027417">
    <property type="entry name" value="P-loop_NTPase"/>
</dbReference>
<feature type="compositionally biased region" description="Acidic residues" evidence="5">
    <location>
        <begin position="67"/>
        <end position="78"/>
    </location>
</feature>
<dbReference type="PROSITE" id="PS51635">
    <property type="entry name" value="PNPLA"/>
    <property type="match status" value="1"/>
</dbReference>
<dbReference type="Proteomes" id="UP000544331">
    <property type="component" value="Unassembled WGS sequence"/>
</dbReference>
<evidence type="ECO:0000313" key="7">
    <source>
        <dbReference type="EMBL" id="KAF5713070.1"/>
    </source>
</evidence>
<dbReference type="GO" id="GO:0046486">
    <property type="term" value="P:glycerolipid metabolic process"/>
    <property type="evidence" value="ECO:0007669"/>
    <property type="project" value="UniProtKB-ARBA"/>
</dbReference>
<evidence type="ECO:0000256" key="1">
    <source>
        <dbReference type="ARBA" id="ARBA00022801"/>
    </source>
</evidence>
<keyword evidence="1" id="KW-0378">Hydrolase</keyword>
<dbReference type="GO" id="GO:0016020">
    <property type="term" value="C:membrane"/>
    <property type="evidence" value="ECO:0007669"/>
    <property type="project" value="TreeGrafter"/>
</dbReference>
<evidence type="ECO:0000256" key="3">
    <source>
        <dbReference type="ARBA" id="ARBA00023098"/>
    </source>
</evidence>
<dbReference type="InterPro" id="IPR002641">
    <property type="entry name" value="PNPLA_dom"/>
</dbReference>
<dbReference type="SUPFAM" id="SSF52540">
    <property type="entry name" value="P-loop containing nucleoside triphosphate hydrolases"/>
    <property type="match status" value="1"/>
</dbReference>
<dbReference type="OrthoDB" id="194358at2759"/>
<evidence type="ECO:0000259" key="6">
    <source>
        <dbReference type="PROSITE" id="PS51635"/>
    </source>
</evidence>
<accession>A0A8H6DE09</accession>
<dbReference type="SUPFAM" id="SSF52151">
    <property type="entry name" value="FabD/lysophospholipase-like"/>
    <property type="match status" value="1"/>
</dbReference>
<keyword evidence="3" id="KW-0443">Lipid metabolism</keyword>
<evidence type="ECO:0000313" key="8">
    <source>
        <dbReference type="Proteomes" id="UP000544331"/>
    </source>
</evidence>
<evidence type="ECO:0000256" key="4">
    <source>
        <dbReference type="PROSITE-ProRule" id="PRU01161"/>
    </source>
</evidence>
<dbReference type="PANTHER" id="PTHR24185">
    <property type="entry name" value="CALCIUM-INDEPENDENT PHOSPHOLIPASE A2-GAMMA"/>
    <property type="match status" value="1"/>
</dbReference>
<organism evidence="7 8">
    <name type="scientific">Fusarium mundagurra</name>
    <dbReference type="NCBI Taxonomy" id="1567541"/>
    <lineage>
        <taxon>Eukaryota</taxon>
        <taxon>Fungi</taxon>
        <taxon>Dikarya</taxon>
        <taxon>Ascomycota</taxon>
        <taxon>Pezizomycotina</taxon>
        <taxon>Sordariomycetes</taxon>
        <taxon>Hypocreomycetidae</taxon>
        <taxon>Hypocreales</taxon>
        <taxon>Nectriaceae</taxon>
        <taxon>Fusarium</taxon>
        <taxon>Fusarium fujikuroi species complex</taxon>
    </lineage>
</organism>
<comment type="caution">
    <text evidence="7">The sequence shown here is derived from an EMBL/GenBank/DDBJ whole genome shotgun (WGS) entry which is preliminary data.</text>
</comment>
<dbReference type="EMBL" id="JAAOAN010000269">
    <property type="protein sequence ID" value="KAF5713070.1"/>
    <property type="molecule type" value="Genomic_DNA"/>
</dbReference>
<dbReference type="InterPro" id="IPR016035">
    <property type="entry name" value="Acyl_Trfase/lysoPLipase"/>
</dbReference>
<dbReference type="GO" id="GO:0047499">
    <property type="term" value="F:calcium-independent phospholipase A2 activity"/>
    <property type="evidence" value="ECO:0007669"/>
    <property type="project" value="TreeGrafter"/>
</dbReference>
<proteinExistence type="predicted"/>
<dbReference type="GO" id="GO:0019369">
    <property type="term" value="P:arachidonate metabolic process"/>
    <property type="evidence" value="ECO:0007669"/>
    <property type="project" value="TreeGrafter"/>
</dbReference>
<comment type="caution">
    <text evidence="4">Lacks conserved residue(s) required for the propagation of feature annotation.</text>
</comment>
<protein>
    <recommendedName>
        <fullName evidence="6">PNPLA domain-containing protein</fullName>
    </recommendedName>
</protein>
<keyword evidence="8" id="KW-1185">Reference proteome</keyword>
<dbReference type="Pfam" id="PF01734">
    <property type="entry name" value="Patatin"/>
    <property type="match status" value="1"/>
</dbReference>
<evidence type="ECO:0000256" key="5">
    <source>
        <dbReference type="SAM" id="MobiDB-lite"/>
    </source>
</evidence>
<gene>
    <name evidence="7" type="ORF">FMUND_8089</name>
</gene>
<name>A0A8H6DE09_9HYPO</name>
<keyword evidence="2" id="KW-0442">Lipid degradation</keyword>
<evidence type="ECO:0000256" key="2">
    <source>
        <dbReference type="ARBA" id="ARBA00022963"/>
    </source>
</evidence>